<sequence>VFNDNCTRSWSTNCIVVETNKCQKDD</sequence>
<organism evidence="1">
    <name type="scientific">Solanum lycopersicum</name>
    <name type="common">Tomato</name>
    <name type="synonym">Lycopersicon esculentum</name>
    <dbReference type="NCBI Taxonomy" id="4081"/>
    <lineage>
        <taxon>Eukaryota</taxon>
        <taxon>Viridiplantae</taxon>
        <taxon>Streptophyta</taxon>
        <taxon>Embryophyta</taxon>
        <taxon>Tracheophyta</taxon>
        <taxon>Spermatophyta</taxon>
        <taxon>Magnoliopsida</taxon>
        <taxon>eudicotyledons</taxon>
        <taxon>Gunneridae</taxon>
        <taxon>Pentapetalae</taxon>
        <taxon>asterids</taxon>
        <taxon>lamiids</taxon>
        <taxon>Solanales</taxon>
        <taxon>Solanaceae</taxon>
        <taxon>Solanoideae</taxon>
        <taxon>Solaneae</taxon>
        <taxon>Solanum</taxon>
        <taxon>Solanum subgen. Lycopersicon</taxon>
    </lineage>
</organism>
<name>A0A3Q7GJP3_SOLLC</name>
<dbReference type="AlphaFoldDB" id="A0A3Q7GJP3"/>
<dbReference type="EnsemblPlants" id="Solyc05g026335.1.1">
    <property type="protein sequence ID" value="Solyc05g026335.1.1.1"/>
    <property type="gene ID" value="Solyc05g026335.1"/>
</dbReference>
<dbReference type="Gramene" id="Solyc05g026335.1.1">
    <property type="protein sequence ID" value="Solyc05g026335.1.1.1"/>
    <property type="gene ID" value="Solyc05g026335.1"/>
</dbReference>
<reference evidence="1" key="2">
    <citation type="submission" date="2019-01" db="UniProtKB">
        <authorList>
            <consortium name="EnsemblPlants"/>
        </authorList>
    </citation>
    <scope>IDENTIFICATION</scope>
    <source>
        <strain evidence="1">cv. Heinz 1706</strain>
    </source>
</reference>
<evidence type="ECO:0000313" key="1">
    <source>
        <dbReference type="EnsemblPlants" id="Solyc05g026335.1.1.1"/>
    </source>
</evidence>
<dbReference type="InParanoid" id="A0A3Q7GJP3"/>
<accession>A0A3Q7GJP3</accession>
<reference evidence="1" key="1">
    <citation type="journal article" date="2012" name="Nature">
        <title>The tomato genome sequence provides insights into fleshy fruit evolution.</title>
        <authorList>
            <consortium name="Tomato Genome Consortium"/>
        </authorList>
    </citation>
    <scope>NUCLEOTIDE SEQUENCE [LARGE SCALE GENOMIC DNA]</scope>
    <source>
        <strain evidence="1">cv. Heinz 1706</strain>
    </source>
</reference>
<keyword evidence="2" id="KW-1185">Reference proteome</keyword>
<evidence type="ECO:0000313" key="2">
    <source>
        <dbReference type="Proteomes" id="UP000004994"/>
    </source>
</evidence>
<dbReference type="Proteomes" id="UP000004994">
    <property type="component" value="Chromosome 5"/>
</dbReference>
<proteinExistence type="predicted"/>
<protein>
    <submittedName>
        <fullName evidence="1">Uncharacterized protein</fullName>
    </submittedName>
</protein>